<proteinExistence type="predicted"/>
<evidence type="ECO:0000313" key="1">
    <source>
        <dbReference type="EMBL" id="RED44108.1"/>
    </source>
</evidence>
<protein>
    <submittedName>
        <fullName evidence="1">Uncharacterized protein</fullName>
    </submittedName>
</protein>
<keyword evidence="2" id="KW-1185">Reference proteome</keyword>
<organism evidence="1 2">
    <name type="scientific">Aestuariispira insulae</name>
    <dbReference type="NCBI Taxonomy" id="1461337"/>
    <lineage>
        <taxon>Bacteria</taxon>
        <taxon>Pseudomonadati</taxon>
        <taxon>Pseudomonadota</taxon>
        <taxon>Alphaproteobacteria</taxon>
        <taxon>Rhodospirillales</taxon>
        <taxon>Kiloniellaceae</taxon>
        <taxon>Aestuariispira</taxon>
    </lineage>
</organism>
<gene>
    <name evidence="1" type="ORF">DFP90_11711</name>
</gene>
<dbReference type="AlphaFoldDB" id="A0A3D9H3M5"/>
<comment type="caution">
    <text evidence="1">The sequence shown here is derived from an EMBL/GenBank/DDBJ whole genome shotgun (WGS) entry which is preliminary data.</text>
</comment>
<dbReference type="Proteomes" id="UP000256845">
    <property type="component" value="Unassembled WGS sequence"/>
</dbReference>
<accession>A0A3D9H3M5</accession>
<dbReference type="EMBL" id="QRDW01000017">
    <property type="protein sequence ID" value="RED44108.1"/>
    <property type="molecule type" value="Genomic_DNA"/>
</dbReference>
<evidence type="ECO:0000313" key="2">
    <source>
        <dbReference type="Proteomes" id="UP000256845"/>
    </source>
</evidence>
<dbReference type="RefSeq" id="WP_115939325.1">
    <property type="nucleotide sequence ID" value="NZ_QRDW01000017.1"/>
</dbReference>
<reference evidence="1 2" key="1">
    <citation type="submission" date="2018-07" db="EMBL/GenBank/DDBJ databases">
        <title>Genomic Encyclopedia of Type Strains, Phase III (KMG-III): the genomes of soil and plant-associated and newly described type strains.</title>
        <authorList>
            <person name="Whitman W."/>
        </authorList>
    </citation>
    <scope>NUCLEOTIDE SEQUENCE [LARGE SCALE GENOMIC DNA]</scope>
    <source>
        <strain evidence="1 2">CECT 8488</strain>
    </source>
</reference>
<sequence length="230" mass="26378">MMKFEQVEALNIEDFSKVKLGKVFYVSTENVCVQRFATTIRIVDLNNALRQGTSCDEFSISATSGDLVDVKDVISRNYSADWLPVVIAEINNTQIGQGQSMLLNKSLRVRRTSRKSIRTFSPFVLSHYKRMRKLPNRWGLRHVARLLVNGQFSVFDCTAYYDDDVLNGFEGRYDEGEVVQPLHFVREIVEKPQGWNIHFAPMFNELTVSKDSYRDVRLVIDLKGGSTINI</sequence>
<name>A0A3D9H3M5_9PROT</name>